<name>A0ABQ1DV03_PSECI</name>
<evidence type="ECO:0000313" key="1">
    <source>
        <dbReference type="EMBL" id="GFM94835.1"/>
    </source>
</evidence>
<comment type="caution">
    <text evidence="1">The sequence shown here is derived from an EMBL/GenBank/DDBJ whole genome shotgun (WGS) entry which is preliminary data.</text>
</comment>
<gene>
    <name evidence="1" type="ORF">PSCICP_48070</name>
</gene>
<dbReference type="GeneID" id="45540823"/>
<dbReference type="EMBL" id="BLWA01000022">
    <property type="protein sequence ID" value="GFM94835.1"/>
    <property type="molecule type" value="Genomic_DNA"/>
</dbReference>
<sequence length="70" mass="7266">MSIIAKWALQVVALFLLGWMATVVGQWSSTIVSGSGSDRLAQLNESVLLNGGVSGKSVAVQENAFASQGE</sequence>
<keyword evidence="2" id="KW-1185">Reference proteome</keyword>
<accession>A0ABQ1DV03</accession>
<organism evidence="1 2">
    <name type="scientific">Pseudomonas cichorii</name>
    <dbReference type="NCBI Taxonomy" id="36746"/>
    <lineage>
        <taxon>Bacteria</taxon>
        <taxon>Pseudomonadati</taxon>
        <taxon>Pseudomonadota</taxon>
        <taxon>Gammaproteobacteria</taxon>
        <taxon>Pseudomonadales</taxon>
        <taxon>Pseudomonadaceae</taxon>
        <taxon>Pseudomonas</taxon>
    </lineage>
</organism>
<proteinExistence type="predicted"/>
<reference evidence="1 2" key="1">
    <citation type="submission" date="2020-05" db="EMBL/GenBank/DDBJ databases">
        <title>Genetic diversity of Pseudomonas cichorii.</title>
        <authorList>
            <person name="Tani S."/>
            <person name="Yagi H."/>
            <person name="Hashimoto S."/>
            <person name="Iiyama K."/>
            <person name="Furuya N."/>
        </authorList>
    </citation>
    <scope>NUCLEOTIDE SEQUENCE [LARGE SCALE GENOMIC DNA]</scope>
    <source>
        <strain evidence="1 2">LMG 2162</strain>
    </source>
</reference>
<dbReference type="Proteomes" id="UP000614982">
    <property type="component" value="Unassembled WGS sequence"/>
</dbReference>
<dbReference type="RefSeq" id="WP_025258442.1">
    <property type="nucleotide sequence ID" value="NZ_BLVX01000024.1"/>
</dbReference>
<evidence type="ECO:0000313" key="2">
    <source>
        <dbReference type="Proteomes" id="UP000614982"/>
    </source>
</evidence>
<protein>
    <submittedName>
        <fullName evidence="1">Uncharacterized protein</fullName>
    </submittedName>
</protein>